<name>A0AAV6Y5B8_9LAMI</name>
<reference evidence="8" key="1">
    <citation type="submission" date="2019-10" db="EMBL/GenBank/DDBJ databases">
        <authorList>
            <person name="Zhang R."/>
            <person name="Pan Y."/>
            <person name="Wang J."/>
            <person name="Ma R."/>
            <person name="Yu S."/>
        </authorList>
    </citation>
    <scope>NUCLEOTIDE SEQUENCE</scope>
    <source>
        <strain evidence="8">LA-IB0</strain>
        <tissue evidence="8">Leaf</tissue>
    </source>
</reference>
<dbReference type="EMBL" id="WHWC01000001">
    <property type="protein sequence ID" value="KAG8389898.1"/>
    <property type="molecule type" value="Genomic_DNA"/>
</dbReference>
<evidence type="ECO:0000256" key="1">
    <source>
        <dbReference type="ARBA" id="ARBA00022723"/>
    </source>
</evidence>
<evidence type="ECO:0000256" key="2">
    <source>
        <dbReference type="ARBA" id="ARBA00022771"/>
    </source>
</evidence>
<keyword evidence="2 5" id="KW-0863">Zinc-finger</keyword>
<dbReference type="PROSITE" id="PS50103">
    <property type="entry name" value="ZF_C3H1"/>
    <property type="match status" value="1"/>
</dbReference>
<evidence type="ECO:0000313" key="9">
    <source>
        <dbReference type="Proteomes" id="UP000826271"/>
    </source>
</evidence>
<keyword evidence="1 5" id="KW-0479">Metal-binding</keyword>
<feature type="region of interest" description="Disordered" evidence="6">
    <location>
        <begin position="268"/>
        <end position="290"/>
    </location>
</feature>
<keyword evidence="4" id="KW-0238">DNA-binding</keyword>
<sequence length="390" mass="43065">MGKSQKSKRVIWASDANLCQVRLFLSEESPSQIGTGTQDHLQALCPVKSSVMGSDDNLPPGFEGMQPANMWRVKLSQIPLINWRCPPRFKVDSEWRVVAGEESKEIEAQNQREMRVLEAIYPRQSAIPPNPSALAGVEDSTTNDQNTPLVPITPIEDDDDPIDTSLNSFTANSNPMIDPNLLIKILSDPKMVEQLVASPNIPSPNIPNMPSSTFQSIPAIGVQKVTQQNMPSASTPYMPNWRSPPKGSFDPLSAHVTRPDLIPSMGTTNGPFYPPPRSNNPDPPSTGAHMAKDINYYKSLIQQHGEERRDVLPQFAQQSNQPMGISQEPPKRESKPKIMKPCIYFNSSRGCRNGANCTFQHEMSPQQSVGNIMEAQSAKRVKLDRGITGT</sequence>
<organism evidence="8 9">
    <name type="scientific">Buddleja alternifolia</name>
    <dbReference type="NCBI Taxonomy" id="168488"/>
    <lineage>
        <taxon>Eukaryota</taxon>
        <taxon>Viridiplantae</taxon>
        <taxon>Streptophyta</taxon>
        <taxon>Embryophyta</taxon>
        <taxon>Tracheophyta</taxon>
        <taxon>Spermatophyta</taxon>
        <taxon>Magnoliopsida</taxon>
        <taxon>eudicotyledons</taxon>
        <taxon>Gunneridae</taxon>
        <taxon>Pentapetalae</taxon>
        <taxon>asterids</taxon>
        <taxon>lamiids</taxon>
        <taxon>Lamiales</taxon>
        <taxon>Scrophulariaceae</taxon>
        <taxon>Buddlejeae</taxon>
        <taxon>Buddleja</taxon>
    </lineage>
</organism>
<evidence type="ECO:0000256" key="5">
    <source>
        <dbReference type="PROSITE-ProRule" id="PRU00723"/>
    </source>
</evidence>
<dbReference type="AlphaFoldDB" id="A0AAV6Y5B8"/>
<feature type="zinc finger region" description="C3H1-type" evidence="5">
    <location>
        <begin position="336"/>
        <end position="364"/>
    </location>
</feature>
<evidence type="ECO:0000256" key="4">
    <source>
        <dbReference type="ARBA" id="ARBA00023125"/>
    </source>
</evidence>
<dbReference type="SUPFAM" id="SSF90229">
    <property type="entry name" value="CCCH zinc finger"/>
    <property type="match status" value="1"/>
</dbReference>
<feature type="compositionally biased region" description="Pro residues" evidence="6">
    <location>
        <begin position="272"/>
        <end position="284"/>
    </location>
</feature>
<dbReference type="Proteomes" id="UP000826271">
    <property type="component" value="Unassembled WGS sequence"/>
</dbReference>
<dbReference type="InterPro" id="IPR036855">
    <property type="entry name" value="Znf_CCCH_sf"/>
</dbReference>
<feature type="domain" description="C3H1-type" evidence="7">
    <location>
        <begin position="336"/>
        <end position="364"/>
    </location>
</feature>
<keyword evidence="9" id="KW-1185">Reference proteome</keyword>
<keyword evidence="3 5" id="KW-0862">Zinc</keyword>
<accession>A0AAV6Y5B8</accession>
<dbReference type="GO" id="GO:0003677">
    <property type="term" value="F:DNA binding"/>
    <property type="evidence" value="ECO:0007669"/>
    <property type="project" value="UniProtKB-KW"/>
</dbReference>
<proteinExistence type="predicted"/>
<evidence type="ECO:0000259" key="7">
    <source>
        <dbReference type="PROSITE" id="PS50103"/>
    </source>
</evidence>
<dbReference type="PANTHER" id="PTHR33400">
    <property type="entry name" value="ZINC FINGER CCCH DOMAIN-CONTAINING PROTEIN 6-RELATED"/>
    <property type="match status" value="1"/>
</dbReference>
<evidence type="ECO:0000313" key="8">
    <source>
        <dbReference type="EMBL" id="KAG8389898.1"/>
    </source>
</evidence>
<dbReference type="GO" id="GO:0008270">
    <property type="term" value="F:zinc ion binding"/>
    <property type="evidence" value="ECO:0007669"/>
    <property type="project" value="UniProtKB-KW"/>
</dbReference>
<gene>
    <name evidence="8" type="ORF">BUALT_Bualt01G0026800</name>
</gene>
<dbReference type="InterPro" id="IPR000571">
    <property type="entry name" value="Znf_CCCH"/>
</dbReference>
<protein>
    <recommendedName>
        <fullName evidence="7">C3H1-type domain-containing protein</fullName>
    </recommendedName>
</protein>
<evidence type="ECO:0000256" key="6">
    <source>
        <dbReference type="SAM" id="MobiDB-lite"/>
    </source>
</evidence>
<feature type="region of interest" description="Disordered" evidence="6">
    <location>
        <begin position="127"/>
        <end position="147"/>
    </location>
</feature>
<comment type="caution">
    <text evidence="8">The sequence shown here is derived from an EMBL/GenBank/DDBJ whole genome shotgun (WGS) entry which is preliminary data.</text>
</comment>
<dbReference type="PANTHER" id="PTHR33400:SF2">
    <property type="entry name" value="ZINC FINGER CCCH DOMAIN-CONTAINING PROTEIN 6"/>
    <property type="match status" value="1"/>
</dbReference>
<evidence type="ECO:0000256" key="3">
    <source>
        <dbReference type="ARBA" id="ARBA00022833"/>
    </source>
</evidence>